<dbReference type="GO" id="GO:0016020">
    <property type="term" value="C:membrane"/>
    <property type="evidence" value="ECO:0007669"/>
    <property type="project" value="UniProtKB-SubCell"/>
</dbReference>
<dbReference type="OrthoDB" id="5419037at2"/>
<keyword evidence="4 5" id="KW-0472">Membrane</keyword>
<dbReference type="AlphaFoldDB" id="C8X4Y1"/>
<dbReference type="eggNOG" id="COG1286">
    <property type="taxonomic scope" value="Bacteria"/>
</dbReference>
<dbReference type="Pfam" id="PF02674">
    <property type="entry name" value="Colicin_V"/>
    <property type="match status" value="1"/>
</dbReference>
<reference evidence="6 7" key="2">
    <citation type="journal article" date="2010" name="Stand. Genomic Sci.">
        <title>Complete genome sequence of Desulfohalobium retbaense type strain (HR(100)).</title>
        <authorList>
            <person name="Spring S."/>
            <person name="Nolan M."/>
            <person name="Lapidus A."/>
            <person name="Glavina Del Rio T."/>
            <person name="Copeland A."/>
            <person name="Tice H."/>
            <person name="Cheng J.F."/>
            <person name="Lucas S."/>
            <person name="Land M."/>
            <person name="Chen F."/>
            <person name="Bruce D."/>
            <person name="Goodwin L."/>
            <person name="Pitluck S."/>
            <person name="Ivanova N."/>
            <person name="Mavromatis K."/>
            <person name="Mikhailova N."/>
            <person name="Pati A."/>
            <person name="Chen A."/>
            <person name="Palaniappan K."/>
            <person name="Hauser L."/>
            <person name="Chang Y.J."/>
            <person name="Jeffries C.D."/>
            <person name="Munk C."/>
            <person name="Kiss H."/>
            <person name="Chain P."/>
            <person name="Han C."/>
            <person name="Brettin T."/>
            <person name="Detter J.C."/>
            <person name="Schuler E."/>
            <person name="Goker M."/>
            <person name="Rohde M."/>
            <person name="Bristow J."/>
            <person name="Eisen J.A."/>
            <person name="Markowitz V."/>
            <person name="Hugenholtz P."/>
            <person name="Kyrpides N.C."/>
            <person name="Klenk H.P."/>
        </authorList>
    </citation>
    <scope>NUCLEOTIDE SEQUENCE [LARGE SCALE GENOMIC DNA]</scope>
    <source>
        <strain evidence="6 7">DSM 5692</strain>
    </source>
</reference>
<organism evidence="6 7">
    <name type="scientific">Desulfohalobium retbaense (strain ATCC 49708 / DSM 5692 / JCM 16813 / HR100)</name>
    <dbReference type="NCBI Taxonomy" id="485915"/>
    <lineage>
        <taxon>Bacteria</taxon>
        <taxon>Pseudomonadati</taxon>
        <taxon>Thermodesulfobacteriota</taxon>
        <taxon>Desulfovibrionia</taxon>
        <taxon>Desulfovibrionales</taxon>
        <taxon>Desulfohalobiaceae</taxon>
        <taxon>Desulfohalobium</taxon>
    </lineage>
</organism>
<proteinExistence type="predicted"/>
<protein>
    <submittedName>
        <fullName evidence="6">Colicin V production protein</fullName>
    </submittedName>
</protein>
<dbReference type="Proteomes" id="UP000001052">
    <property type="component" value="Chromosome"/>
</dbReference>
<feature type="transmembrane region" description="Helical" evidence="5">
    <location>
        <begin position="65"/>
        <end position="85"/>
    </location>
</feature>
<dbReference type="KEGG" id="drt:Dret_2194"/>
<dbReference type="HOGENOM" id="CLU_092720_4_1_7"/>
<feature type="transmembrane region" description="Helical" evidence="5">
    <location>
        <begin position="28"/>
        <end position="45"/>
    </location>
</feature>
<dbReference type="EMBL" id="CP001734">
    <property type="protein sequence ID" value="ACV69478.1"/>
    <property type="molecule type" value="Genomic_DNA"/>
</dbReference>
<dbReference type="GO" id="GO:0009403">
    <property type="term" value="P:toxin biosynthetic process"/>
    <property type="evidence" value="ECO:0007669"/>
    <property type="project" value="InterPro"/>
</dbReference>
<dbReference type="PANTHER" id="PTHR37306">
    <property type="entry name" value="COLICIN V PRODUCTION PROTEIN"/>
    <property type="match status" value="1"/>
</dbReference>
<feature type="transmembrane region" description="Helical" evidence="5">
    <location>
        <begin position="106"/>
        <end position="125"/>
    </location>
</feature>
<evidence type="ECO:0000256" key="1">
    <source>
        <dbReference type="ARBA" id="ARBA00004141"/>
    </source>
</evidence>
<evidence type="ECO:0000256" key="2">
    <source>
        <dbReference type="ARBA" id="ARBA00022692"/>
    </source>
</evidence>
<evidence type="ECO:0000313" key="7">
    <source>
        <dbReference type="Proteomes" id="UP000001052"/>
    </source>
</evidence>
<keyword evidence="7" id="KW-1185">Reference proteome</keyword>
<dbReference type="RefSeq" id="WP_015752619.1">
    <property type="nucleotide sequence ID" value="NC_013223.1"/>
</dbReference>
<gene>
    <name evidence="6" type="ordered locus">Dret_2194</name>
</gene>
<dbReference type="InterPro" id="IPR003825">
    <property type="entry name" value="Colicin-V_CvpA"/>
</dbReference>
<comment type="subcellular location">
    <subcellularLocation>
        <location evidence="1">Membrane</location>
        <topology evidence="1">Multi-pass membrane protein</topology>
    </subcellularLocation>
</comment>
<keyword evidence="2 5" id="KW-0812">Transmembrane</keyword>
<dbReference type="STRING" id="485915.Dret_2194"/>
<evidence type="ECO:0000313" key="6">
    <source>
        <dbReference type="EMBL" id="ACV69478.1"/>
    </source>
</evidence>
<reference evidence="7" key="1">
    <citation type="submission" date="2009-09" db="EMBL/GenBank/DDBJ databases">
        <title>The complete chromosome of Desulfohalobium retbaense DSM 5692.</title>
        <authorList>
            <consortium name="US DOE Joint Genome Institute (JGI-PGF)"/>
            <person name="Lucas S."/>
            <person name="Copeland A."/>
            <person name="Lapidus A."/>
            <person name="Glavina del Rio T."/>
            <person name="Dalin E."/>
            <person name="Tice H."/>
            <person name="Bruce D."/>
            <person name="Goodwin L."/>
            <person name="Pitluck S."/>
            <person name="Kyrpides N."/>
            <person name="Mavromatis K."/>
            <person name="Ivanova N."/>
            <person name="Mikhailova N."/>
            <person name="Munk A.C."/>
            <person name="Brettin T."/>
            <person name="Detter J.C."/>
            <person name="Han C."/>
            <person name="Tapia R."/>
            <person name="Larimer F."/>
            <person name="Land M."/>
            <person name="Hauser L."/>
            <person name="Markowitz V."/>
            <person name="Cheng J.-F."/>
            <person name="Hugenholtz P."/>
            <person name="Woyke T."/>
            <person name="Wu D."/>
            <person name="Spring S."/>
            <person name="Klenk H.-P."/>
            <person name="Eisen J.A."/>
        </authorList>
    </citation>
    <scope>NUCLEOTIDE SEQUENCE [LARGE SCALE GENOMIC DNA]</scope>
    <source>
        <strain evidence="7">DSM 5692</strain>
    </source>
</reference>
<keyword evidence="3 5" id="KW-1133">Transmembrane helix</keyword>
<accession>C8X4Y1</accession>
<evidence type="ECO:0000256" key="4">
    <source>
        <dbReference type="ARBA" id="ARBA00023136"/>
    </source>
</evidence>
<evidence type="ECO:0000256" key="5">
    <source>
        <dbReference type="SAM" id="Phobius"/>
    </source>
</evidence>
<feature type="transmembrane region" description="Helical" evidence="5">
    <location>
        <begin position="6"/>
        <end position="21"/>
    </location>
</feature>
<sequence length="186" mass="20762">MNGLDIFFLLVLVLGLVRGLFRGLIRELTSILSLIAGFFAANTYYPVLEPYLKPLLPNPPYTQIVSYTLILLTVIAAVFFIGSAIRKLLHITLLGGVDRILGGISGLVKAGLLCSIVLFVMTTFLPDNTPVLRDSQTAPYVHRFTSTVTGLIPDDLRETFDQKSQSLQQSWQEHWLQKLRDTTPKE</sequence>
<dbReference type="PANTHER" id="PTHR37306:SF1">
    <property type="entry name" value="COLICIN V PRODUCTION PROTEIN"/>
    <property type="match status" value="1"/>
</dbReference>
<evidence type="ECO:0000256" key="3">
    <source>
        <dbReference type="ARBA" id="ARBA00022989"/>
    </source>
</evidence>
<name>C8X4Y1_DESRD</name>